<dbReference type="NCBIfam" id="NF038117">
    <property type="entry name" value="choice_anch_I"/>
    <property type="match status" value="1"/>
</dbReference>
<dbReference type="InterPro" id="IPR052956">
    <property type="entry name" value="Mesenchyme-surface_protein"/>
</dbReference>
<keyword evidence="5" id="KW-1185">Reference proteome</keyword>
<dbReference type="InterPro" id="IPR015943">
    <property type="entry name" value="WD40/YVTN_repeat-like_dom_sf"/>
</dbReference>
<comment type="caution">
    <text evidence="4">The sequence shown here is derived from an EMBL/GenBank/DDBJ whole genome shotgun (WGS) entry which is preliminary data.</text>
</comment>
<dbReference type="RefSeq" id="WP_340329867.1">
    <property type="nucleotide sequence ID" value="NZ_JAZHOF010000004.1"/>
</dbReference>
<evidence type="ECO:0000313" key="4">
    <source>
        <dbReference type="EMBL" id="MEJ8572173.1"/>
    </source>
</evidence>
<dbReference type="PANTHER" id="PTHR46928">
    <property type="entry name" value="MESENCHYME-SPECIFIC CELL SURFACE GLYCOPROTEIN"/>
    <property type="match status" value="1"/>
</dbReference>
<protein>
    <submittedName>
        <fullName evidence="4">Choice-of-anchor I family protein</fullName>
    </submittedName>
</protein>
<feature type="region of interest" description="Disordered" evidence="1">
    <location>
        <begin position="415"/>
        <end position="436"/>
    </location>
</feature>
<dbReference type="AlphaFoldDB" id="A0AAW9RT90"/>
<dbReference type="EMBL" id="JAZHOF010000004">
    <property type="protein sequence ID" value="MEJ8572173.1"/>
    <property type="molecule type" value="Genomic_DNA"/>
</dbReference>
<feature type="compositionally biased region" description="Basic and acidic residues" evidence="1">
    <location>
        <begin position="425"/>
        <end position="435"/>
    </location>
</feature>
<accession>A0AAW9RT90</accession>
<dbReference type="SUPFAM" id="SSF75011">
    <property type="entry name" value="3-carboxy-cis,cis-mucoante lactonizing enzyme"/>
    <property type="match status" value="1"/>
</dbReference>
<feature type="domain" description="Choice-of-anchor I" evidence="3">
    <location>
        <begin position="48"/>
        <end position="519"/>
    </location>
</feature>
<keyword evidence="2" id="KW-0732">Signal</keyword>
<dbReference type="Proteomes" id="UP001378188">
    <property type="component" value="Unassembled WGS sequence"/>
</dbReference>
<evidence type="ECO:0000256" key="1">
    <source>
        <dbReference type="SAM" id="MobiDB-lite"/>
    </source>
</evidence>
<dbReference type="InterPro" id="IPR055188">
    <property type="entry name" value="Choice_anch_I"/>
</dbReference>
<reference evidence="4 5" key="1">
    <citation type="submission" date="2024-02" db="EMBL/GenBank/DDBJ databases">
        <title>Genome analysis and characterization of Microbaculum marinisediminis sp. nov., isolated from marine sediment.</title>
        <authorList>
            <person name="Du Z.-J."/>
            <person name="Ye Y.-Q."/>
            <person name="Zhang Z.-R."/>
            <person name="Yuan S.-M."/>
            <person name="Zhang X.-Y."/>
        </authorList>
    </citation>
    <scope>NUCLEOTIDE SEQUENCE [LARGE SCALE GENOMIC DNA]</scope>
    <source>
        <strain evidence="4 5">SDUM1044001</strain>
    </source>
</reference>
<name>A0AAW9RT90_9HYPH</name>
<gene>
    <name evidence="4" type="ORF">V3328_11855</name>
</gene>
<sequence length="523" mass="56214">MSARSALALTLSLAILGAPLGGAAHAKPKTVGKSKRFEMVLQGAVDLSEGVAEISAFDPASQRLFMVDGSAILKVVDLSDPANPVELPGAAIDVDADLFAHTGIPAAEANSIAIRNGLMAVAVAADPATDNGFVAFYDTDGTYLYNCRVGALPDMLTFAPNGTALLVANEGEPGDAADPEGSISIIDMQSVLRRRNCDDARDVHTADFRAFNPARAALIEKGVRLFPGKSVAEDLEPEYIAVSADSRYAWATLQEANSLALVDIPAAEIVDILPLGLKNHRRPDMGLDASDEDGRIRIRRWPVYGMYMPDAIASFGRDYLITANEGDDRGEDERIGDIELDPAAFRNPARLQKEKNLGRLGISSIDGDPDGDGEYEWLQSYGARSFTIWDGRGRKVFDSGDFIARLTARKAPDLFNADNGDPAEFDTRSDNKGAEPEGVVVGRYKGRTLAFVGLERGPGGAIGLDVTNPNRPRWFDYVRRDNDVSPEGMLFISDAESPTGKPLLVLSHEVGGTVTVYEISERK</sequence>
<evidence type="ECO:0000256" key="2">
    <source>
        <dbReference type="SAM" id="SignalP"/>
    </source>
</evidence>
<dbReference type="PANTHER" id="PTHR46928:SF1">
    <property type="entry name" value="MESENCHYME-SPECIFIC CELL SURFACE GLYCOPROTEIN"/>
    <property type="match status" value="1"/>
</dbReference>
<dbReference type="Pfam" id="PF22494">
    <property type="entry name" value="choice_anch_I"/>
    <property type="match status" value="1"/>
</dbReference>
<feature type="chain" id="PRO_5043331533" evidence="2">
    <location>
        <begin position="27"/>
        <end position="523"/>
    </location>
</feature>
<evidence type="ECO:0000259" key="3">
    <source>
        <dbReference type="Pfam" id="PF22494"/>
    </source>
</evidence>
<feature type="signal peptide" evidence="2">
    <location>
        <begin position="1"/>
        <end position="26"/>
    </location>
</feature>
<dbReference type="Gene3D" id="2.130.10.10">
    <property type="entry name" value="YVTN repeat-like/Quinoprotein amine dehydrogenase"/>
    <property type="match status" value="1"/>
</dbReference>
<proteinExistence type="predicted"/>
<evidence type="ECO:0000313" key="5">
    <source>
        <dbReference type="Proteomes" id="UP001378188"/>
    </source>
</evidence>
<organism evidence="4 5">
    <name type="scientific">Microbaculum marinum</name>
    <dbReference type="NCBI Taxonomy" id="1764581"/>
    <lineage>
        <taxon>Bacteria</taxon>
        <taxon>Pseudomonadati</taxon>
        <taxon>Pseudomonadota</taxon>
        <taxon>Alphaproteobacteria</taxon>
        <taxon>Hyphomicrobiales</taxon>
        <taxon>Tepidamorphaceae</taxon>
        <taxon>Microbaculum</taxon>
    </lineage>
</organism>